<feature type="domain" description="Amidohydrolase-related" evidence="5">
    <location>
        <begin position="53"/>
        <end position="399"/>
    </location>
</feature>
<evidence type="ECO:0000313" key="6">
    <source>
        <dbReference type="EMBL" id="MEQ3354093.1"/>
    </source>
</evidence>
<proteinExistence type="inferred from homology"/>
<accession>A0ABV1J7B7</accession>
<feature type="binding site" evidence="4">
    <location>
        <position position="207"/>
    </location>
    <ligand>
        <name>Zn(2+)</name>
        <dbReference type="ChEBI" id="CHEBI:29105"/>
    </ligand>
</feature>
<dbReference type="EC" id="3.5.4.28" evidence="4"/>
<dbReference type="EMBL" id="JBBNPS010000022">
    <property type="protein sequence ID" value="MEQ3354093.1"/>
    <property type="molecule type" value="Genomic_DNA"/>
</dbReference>
<keyword evidence="1 4" id="KW-0479">Metal-binding</keyword>
<dbReference type="InterPro" id="IPR050287">
    <property type="entry name" value="MTA/SAH_deaminase"/>
</dbReference>
<dbReference type="SUPFAM" id="SSF51556">
    <property type="entry name" value="Metallo-dependent hydrolases"/>
    <property type="match status" value="1"/>
</dbReference>
<evidence type="ECO:0000256" key="3">
    <source>
        <dbReference type="ARBA" id="ARBA00022833"/>
    </source>
</evidence>
<sequence>MHIIFQDTQYVDVVAGEVLYHKDIEIKDGKIAAIAGAHTLKGAEIIDGRDLLLVPGFVNAHTHLGMSYFRNYADDMDLNTWLTKAIWPLEAHLTRDDIYWASMLSMAEGILSGTTTFCDMYYHMDMVAQAAVAIGMRGLLTRGLTDSDGQGDEKLEEVRMLYINSHGLGDDLVEVAPAPHAIYTCSGDYIKDIIRLTGELDGVLHTHLSESKKEMEDAEALYGTTPIRYMWNLGLDQVRTIAAHCVHMTEEEMDLVDPEKFFPVHNPSSNLKLASGIAPVQKMMDKGLTVALGTDGDSSNNNQNMLEEMHLAGLLAKGVSYDPEALKAEDVLRMATINGAKALGRDFEIGSIEVGKLADISCFNLNSPSFTPRNNLISALCYSAQAEDVKHVLIGGKFVLKDRKLIRVDLDDIREEVERKFQQLIDRKELSDAINGDL</sequence>
<dbReference type="Pfam" id="PF01979">
    <property type="entry name" value="Amidohydro_1"/>
    <property type="match status" value="1"/>
</dbReference>
<evidence type="ECO:0000256" key="2">
    <source>
        <dbReference type="ARBA" id="ARBA00022801"/>
    </source>
</evidence>
<dbReference type="InterPro" id="IPR023512">
    <property type="entry name" value="Deaminase_MtaD/DadD"/>
</dbReference>
<dbReference type="PANTHER" id="PTHR43794:SF11">
    <property type="entry name" value="AMIDOHYDROLASE-RELATED DOMAIN-CONTAINING PROTEIN"/>
    <property type="match status" value="1"/>
</dbReference>
<evidence type="ECO:0000313" key="7">
    <source>
        <dbReference type="Proteomes" id="UP001481872"/>
    </source>
</evidence>
<feature type="binding site" evidence="4">
    <location>
        <position position="63"/>
    </location>
    <ligand>
        <name>Zn(2+)</name>
        <dbReference type="ChEBI" id="CHEBI:29105"/>
    </ligand>
</feature>
<feature type="binding site" evidence="4">
    <location>
        <position position="90"/>
    </location>
    <ligand>
        <name>substrate</name>
    </ligand>
</feature>
<dbReference type="InterPro" id="IPR011059">
    <property type="entry name" value="Metal-dep_hydrolase_composite"/>
</dbReference>
<dbReference type="RefSeq" id="WP_148474361.1">
    <property type="nucleotide sequence ID" value="NZ_JAOQJD010000016.1"/>
</dbReference>
<feature type="binding site" evidence="4">
    <location>
        <position position="180"/>
    </location>
    <ligand>
        <name>substrate</name>
    </ligand>
</feature>
<keyword evidence="7" id="KW-1185">Reference proteome</keyword>
<feature type="binding site" evidence="4">
    <location>
        <position position="61"/>
    </location>
    <ligand>
        <name>Zn(2+)</name>
        <dbReference type="ChEBI" id="CHEBI:29105"/>
    </ligand>
</feature>
<dbReference type="Gene3D" id="3.20.20.140">
    <property type="entry name" value="Metal-dependent hydrolases"/>
    <property type="match status" value="1"/>
</dbReference>
<dbReference type="EC" id="3.5.4.31" evidence="4"/>
<keyword evidence="2 4" id="KW-0378">Hydrolase</keyword>
<dbReference type="HAMAP" id="MF_01281">
    <property type="entry name" value="MTA_SAH_deamin"/>
    <property type="match status" value="1"/>
</dbReference>
<reference evidence="6 7" key="1">
    <citation type="submission" date="2024-04" db="EMBL/GenBank/DDBJ databases">
        <title>Human intestinal bacterial collection.</title>
        <authorList>
            <person name="Pauvert C."/>
            <person name="Hitch T.C.A."/>
            <person name="Clavel T."/>
        </authorList>
    </citation>
    <scope>NUCLEOTIDE SEQUENCE [LARGE SCALE GENOMIC DNA]</scope>
    <source>
        <strain evidence="6 7">CLA-SR-H026</strain>
    </source>
</reference>
<comment type="catalytic activity">
    <reaction evidence="4">
        <text>S-adenosyl-L-homocysteine + H2O + H(+) = S-inosyl-L-homocysteine + NH4(+)</text>
        <dbReference type="Rhea" id="RHEA:20716"/>
        <dbReference type="ChEBI" id="CHEBI:15377"/>
        <dbReference type="ChEBI" id="CHEBI:15378"/>
        <dbReference type="ChEBI" id="CHEBI:28938"/>
        <dbReference type="ChEBI" id="CHEBI:57856"/>
        <dbReference type="ChEBI" id="CHEBI:57985"/>
        <dbReference type="EC" id="3.5.4.28"/>
    </reaction>
</comment>
<evidence type="ECO:0000256" key="4">
    <source>
        <dbReference type="HAMAP-Rule" id="MF_01281"/>
    </source>
</evidence>
<keyword evidence="3 4" id="KW-0862">Zinc</keyword>
<feature type="binding site" evidence="4">
    <location>
        <position position="210"/>
    </location>
    <ligand>
        <name>substrate</name>
    </ligand>
</feature>
<comment type="cofactor">
    <cofactor evidence="4">
        <name>Zn(2+)</name>
        <dbReference type="ChEBI" id="CHEBI:29105"/>
    </cofactor>
    <text evidence="4">Binds 1 zinc ion per subunit.</text>
</comment>
<dbReference type="InterPro" id="IPR032466">
    <property type="entry name" value="Metal_Hydrolase"/>
</dbReference>
<dbReference type="CDD" id="cd01298">
    <property type="entry name" value="ATZ_TRZ_like"/>
    <property type="match status" value="1"/>
</dbReference>
<dbReference type="SUPFAM" id="SSF51338">
    <property type="entry name" value="Composite domain of metallo-dependent hydrolases"/>
    <property type="match status" value="1"/>
</dbReference>
<dbReference type="PANTHER" id="PTHR43794">
    <property type="entry name" value="AMINOHYDROLASE SSNA-RELATED"/>
    <property type="match status" value="1"/>
</dbReference>
<feature type="binding site" evidence="4">
    <location>
        <position position="142"/>
    </location>
    <ligand>
        <name>substrate</name>
    </ligand>
</feature>
<comment type="function">
    <text evidence="4">Catalyzes the deamination of 5-methylthioadenosine and S-adenosyl-L-homocysteine into 5-methylthioinosine and S-inosyl-L-homocysteine, respectively. Is also able to deaminate adenosine.</text>
</comment>
<evidence type="ECO:0000256" key="1">
    <source>
        <dbReference type="ARBA" id="ARBA00022723"/>
    </source>
</evidence>
<feature type="binding site" evidence="4">
    <location>
        <position position="295"/>
    </location>
    <ligand>
        <name>substrate</name>
    </ligand>
</feature>
<evidence type="ECO:0000259" key="5">
    <source>
        <dbReference type="Pfam" id="PF01979"/>
    </source>
</evidence>
<protein>
    <recommendedName>
        <fullName evidence="4">5-methylthioadenosine/S-adenosylhomocysteine deaminase</fullName>
        <shortName evidence="4">MTA/SAH deaminase</shortName>
        <ecNumber evidence="4">3.5.4.28</ecNumber>
        <ecNumber evidence="4">3.5.4.31</ecNumber>
    </recommendedName>
</protein>
<comment type="caution">
    <text evidence="6">The sequence shown here is derived from an EMBL/GenBank/DDBJ whole genome shotgun (WGS) entry which is preliminary data.</text>
</comment>
<name>A0ABV1J7B7_9FIRM</name>
<dbReference type="Proteomes" id="UP001481872">
    <property type="component" value="Unassembled WGS sequence"/>
</dbReference>
<comment type="caution">
    <text evidence="4">Lacks conserved residue(s) required for the propagation of feature annotation.</text>
</comment>
<gene>
    <name evidence="4" type="primary">mtaD</name>
    <name evidence="6" type="ORF">AAA081_07300</name>
</gene>
<dbReference type="Gene3D" id="2.30.40.10">
    <property type="entry name" value="Urease, subunit C, domain 1"/>
    <property type="match status" value="1"/>
</dbReference>
<comment type="catalytic activity">
    <reaction evidence="4">
        <text>S-methyl-5'-thioadenosine + H2O + H(+) = S-methyl-5'-thioinosine + NH4(+)</text>
        <dbReference type="Rhea" id="RHEA:25025"/>
        <dbReference type="ChEBI" id="CHEBI:15377"/>
        <dbReference type="ChEBI" id="CHEBI:15378"/>
        <dbReference type="ChEBI" id="CHEBI:17509"/>
        <dbReference type="ChEBI" id="CHEBI:28938"/>
        <dbReference type="ChEBI" id="CHEBI:48595"/>
        <dbReference type="EC" id="3.5.4.31"/>
    </reaction>
</comment>
<comment type="similarity">
    <text evidence="4">Belongs to the metallo-dependent hydrolases superfamily. MTA/SAH deaminase family.</text>
</comment>
<feature type="binding site" evidence="4">
    <location>
        <position position="295"/>
    </location>
    <ligand>
        <name>Zn(2+)</name>
        <dbReference type="ChEBI" id="CHEBI:29105"/>
    </ligand>
</feature>
<organism evidence="6 7">
    <name type="scientific">Aedoeadaptatus acetigenes</name>
    <dbReference type="NCBI Taxonomy" id="2981723"/>
    <lineage>
        <taxon>Bacteria</taxon>
        <taxon>Bacillati</taxon>
        <taxon>Bacillota</taxon>
        <taxon>Tissierellia</taxon>
        <taxon>Tissierellales</taxon>
        <taxon>Peptoniphilaceae</taxon>
        <taxon>Aedoeadaptatus</taxon>
    </lineage>
</organism>
<dbReference type="InterPro" id="IPR006680">
    <property type="entry name" value="Amidohydro-rel"/>
</dbReference>